<evidence type="ECO:0000256" key="4">
    <source>
        <dbReference type="ARBA" id="ARBA00022729"/>
    </source>
</evidence>
<dbReference type="OrthoDB" id="5913609at2759"/>
<dbReference type="PANTHER" id="PTHR31826">
    <property type="entry name" value="NICALIN"/>
    <property type="match status" value="1"/>
</dbReference>
<dbReference type="Proteomes" id="UP000283634">
    <property type="component" value="Unassembled WGS sequence"/>
</dbReference>
<feature type="signal peptide" evidence="10">
    <location>
        <begin position="1"/>
        <end position="35"/>
    </location>
</feature>
<evidence type="ECO:0000256" key="2">
    <source>
        <dbReference type="ARBA" id="ARBA00007717"/>
    </source>
</evidence>
<dbReference type="GO" id="GO:0009966">
    <property type="term" value="P:regulation of signal transduction"/>
    <property type="evidence" value="ECO:0007669"/>
    <property type="project" value="InterPro"/>
</dbReference>
<feature type="transmembrane region" description="Helical" evidence="9">
    <location>
        <begin position="560"/>
        <end position="584"/>
    </location>
</feature>
<evidence type="ECO:0000313" key="11">
    <source>
        <dbReference type="EMBL" id="RNF08535.1"/>
    </source>
</evidence>
<dbReference type="GeneID" id="40326705"/>
<accession>A0A3R7MV36</accession>
<dbReference type="SUPFAM" id="SSF53187">
    <property type="entry name" value="Zn-dependent exopeptidases"/>
    <property type="match status" value="1"/>
</dbReference>
<dbReference type="AlphaFoldDB" id="A0A3R7MV36"/>
<dbReference type="InterPro" id="IPR016574">
    <property type="entry name" value="Nicalin"/>
</dbReference>
<evidence type="ECO:0000256" key="6">
    <source>
        <dbReference type="ARBA" id="ARBA00022989"/>
    </source>
</evidence>
<dbReference type="Gene3D" id="3.40.630.10">
    <property type="entry name" value="Zn peptidases"/>
    <property type="match status" value="1"/>
</dbReference>
<dbReference type="RefSeq" id="XP_029240454.1">
    <property type="nucleotide sequence ID" value="XM_029379763.1"/>
</dbReference>
<comment type="subcellular location">
    <subcellularLocation>
        <location evidence="1">Endoplasmic reticulum membrane</location>
        <topology evidence="1">Single-pass membrane protein</topology>
    </subcellularLocation>
</comment>
<keyword evidence="5" id="KW-0256">Endoplasmic reticulum</keyword>
<evidence type="ECO:0000256" key="5">
    <source>
        <dbReference type="ARBA" id="ARBA00022824"/>
    </source>
</evidence>
<evidence type="ECO:0000256" key="7">
    <source>
        <dbReference type="ARBA" id="ARBA00023136"/>
    </source>
</evidence>
<keyword evidence="12" id="KW-1185">Reference proteome</keyword>
<dbReference type="EMBL" id="MKGL01000064">
    <property type="protein sequence ID" value="RNF08535.1"/>
    <property type="molecule type" value="Genomic_DNA"/>
</dbReference>
<evidence type="ECO:0000256" key="3">
    <source>
        <dbReference type="ARBA" id="ARBA00022692"/>
    </source>
</evidence>
<dbReference type="OMA" id="TNYQHYD"/>
<evidence type="ECO:0000256" key="8">
    <source>
        <dbReference type="ARBA" id="ARBA00023180"/>
    </source>
</evidence>
<feature type="chain" id="PRO_5018615653" evidence="10">
    <location>
        <begin position="36"/>
        <end position="602"/>
    </location>
</feature>
<proteinExistence type="inferred from homology"/>
<evidence type="ECO:0000256" key="9">
    <source>
        <dbReference type="SAM" id="Phobius"/>
    </source>
</evidence>
<evidence type="ECO:0000256" key="10">
    <source>
        <dbReference type="SAM" id="SignalP"/>
    </source>
</evidence>
<keyword evidence="6 9" id="KW-1133">Transmembrane helix</keyword>
<name>A0A3R7MV36_TRYRA</name>
<keyword evidence="8" id="KW-0325">Glycoprotein</keyword>
<keyword evidence="7 9" id="KW-0472">Membrane</keyword>
<dbReference type="GO" id="GO:0005789">
    <property type="term" value="C:endoplasmic reticulum membrane"/>
    <property type="evidence" value="ECO:0007669"/>
    <property type="project" value="UniProtKB-SubCell"/>
</dbReference>
<keyword evidence="4 10" id="KW-0732">Signal</keyword>
<evidence type="ECO:0000313" key="12">
    <source>
        <dbReference type="Proteomes" id="UP000283634"/>
    </source>
</evidence>
<evidence type="ECO:0000256" key="1">
    <source>
        <dbReference type="ARBA" id="ARBA00004389"/>
    </source>
</evidence>
<keyword evidence="3 9" id="KW-0812">Transmembrane</keyword>
<reference evidence="11 12" key="1">
    <citation type="journal article" date="2018" name="BMC Genomics">
        <title>Genomic comparison of Trypanosoma conorhini and Trypanosoma rangeli to Trypanosoma cruzi strains of high and low virulence.</title>
        <authorList>
            <person name="Bradwell K.R."/>
            <person name="Koparde V.N."/>
            <person name="Matveyev A.V."/>
            <person name="Serrano M.G."/>
            <person name="Alves J.M."/>
            <person name="Parikh H."/>
            <person name="Huang B."/>
            <person name="Lee V."/>
            <person name="Espinosa-Alvarez O."/>
            <person name="Ortiz P.A."/>
            <person name="Costa-Martins A.G."/>
            <person name="Teixeira M.M."/>
            <person name="Buck G.A."/>
        </authorList>
    </citation>
    <scope>NUCLEOTIDE SEQUENCE [LARGE SCALE GENOMIC DNA]</scope>
    <source>
        <strain evidence="11 12">AM80</strain>
    </source>
</reference>
<organism evidence="11 12">
    <name type="scientific">Trypanosoma rangeli</name>
    <dbReference type="NCBI Taxonomy" id="5698"/>
    <lineage>
        <taxon>Eukaryota</taxon>
        <taxon>Discoba</taxon>
        <taxon>Euglenozoa</taxon>
        <taxon>Kinetoplastea</taxon>
        <taxon>Metakinetoplastina</taxon>
        <taxon>Trypanosomatida</taxon>
        <taxon>Trypanosomatidae</taxon>
        <taxon>Trypanosoma</taxon>
        <taxon>Herpetosoma</taxon>
    </lineage>
</organism>
<sequence length="602" mass="65328">MRSSRTSPLFGLQQPVTLLLLCVLALLLLSPPVFAKAFLRPVTAADPAFVATVHHAIRFDRQLLNPANAVMSFGSQASLLRGSIALFNPANIAVHRMQTVFIPAERHLTQGQWDALVDLPVRGVVAALSPFDTHNERLFQLRLAQDAVRFPVYFLQQDGEDARRLTATLTALKPHEYAVISIGENEKAVAAVANMSVVGINLYASLVFKPKGTKASTDLPRLLLTASFDTLGVAPSAHTTGGASGVAAALELWRRFNVEASLAAESRRNGGAASSSPFGLSVLLGNAARFNYVGTTQWIASREEDELDRYQLVICLDELLPIGADEDDAEANDAGNDVATTLFMHVHESFAKSPQFAAVKKTAESTAARHDVILTVVPAKTNYRHYDVRFEHEVLANRQIPAVTFSSVRKYRVDQLFRGGHPPIPVSNVNNTAGAVATKPPKFVMDFSRRVNFLHAFAGAMLARAPATAVGPWVGSAAYMLGLLRHASDSQRSPISRDSAGPLRYAEALETHMKRTAATLASRRVVSTSVSLSTNRFKLPGVVLVGPYDQVMRLFVARSLVVELGIFAAALVAIIVFAVCEFGLERTRRTLLDPLLLIQPEK</sequence>
<gene>
    <name evidence="11" type="ORF">TraAM80_02772</name>
</gene>
<protein>
    <submittedName>
        <fullName evidence="11">Nicalin</fullName>
    </submittedName>
</protein>
<comment type="caution">
    <text evidence="11">The sequence shown here is derived from an EMBL/GenBank/DDBJ whole genome shotgun (WGS) entry which is preliminary data.</text>
</comment>
<comment type="similarity">
    <text evidence="2">Belongs to the nicastrin family.</text>
</comment>